<evidence type="ECO:0000259" key="1">
    <source>
        <dbReference type="Pfam" id="PF13175"/>
    </source>
</evidence>
<dbReference type="InterPro" id="IPR041685">
    <property type="entry name" value="AAA_GajA/Old/RecF-like"/>
</dbReference>
<gene>
    <name evidence="3" type="ORF">Spb1_22610</name>
</gene>
<dbReference type="Gene3D" id="3.40.50.300">
    <property type="entry name" value="P-loop containing nucleotide triphosphate hydrolases"/>
    <property type="match status" value="1"/>
</dbReference>
<dbReference type="SUPFAM" id="SSF52540">
    <property type="entry name" value="P-loop containing nucleoside triphosphate hydrolases"/>
    <property type="match status" value="1"/>
</dbReference>
<evidence type="ECO:0000313" key="3">
    <source>
        <dbReference type="EMBL" id="QDV30332.1"/>
    </source>
</evidence>
<evidence type="ECO:0000313" key="4">
    <source>
        <dbReference type="Proteomes" id="UP000315349"/>
    </source>
</evidence>
<dbReference type="InterPro" id="IPR027417">
    <property type="entry name" value="P-loop_NTPase"/>
</dbReference>
<feature type="domain" description="OLD protein-like TOPRIM" evidence="2">
    <location>
        <begin position="379"/>
        <end position="450"/>
    </location>
</feature>
<dbReference type="PANTHER" id="PTHR43581">
    <property type="entry name" value="ATP/GTP PHOSPHATASE"/>
    <property type="match status" value="1"/>
</dbReference>
<feature type="domain" description="Endonuclease GajA/Old nuclease/RecF-like AAA" evidence="1">
    <location>
        <begin position="148"/>
        <end position="329"/>
    </location>
</feature>
<dbReference type="OrthoDB" id="308933at2"/>
<accession>A0A518GNX0</accession>
<dbReference type="Pfam" id="PF20469">
    <property type="entry name" value="OLD-like_TOPRIM"/>
    <property type="match status" value="1"/>
</dbReference>
<sequence>MKLSRLRIQGFRTIERGLDCRLTPLTIFTGPNNSGKSGIIRALDLFFNNKGDPTSCIPHIRTNPDAAERQKRYTIQITVWFSELPADLSTKYASYLNRQQELPVRLRFYPKSTTLEYLLFSQGSVRNGVKDGTASKSIHADICNHLILRVIPESRDIQREFRTELGEAYAALKDSVVQSATSKAARAAAELHDALNDILDKELTKRLNRNMGNVIPDHAFKIGTLSKSEFAKIVMQESLARYPICAESPDGDEFPLEQIGAGFQSNVLIALHRAVAALAGKQLLLCVEEPEIHLDPTAQRRAYHEWHRVSRETNEVEQILITSHSAFIVNEARPEELVVVRRDERNRTISSQLTSEFLVKHDVVHLRLKVLGLRNSDIFFSTGVVLVEGDSDAVAIRGCLDLLQRTSGNGNAPAGIGLSIIECGGMKSIVPLARVVRELGIPYVLVFDRDFLQQTDSTSGAERTYHATAAATFDDLEEVCDTPTQFATMKAAVSSRFAAGATAGYPLAINRELIRHRILTMRTEHETDFIDENTAPHVALVVGYSIPAGQDIAATVDHLKRNHRKQIKQATNTARVLATITDKAQLPSVYARLCKDIIKTLYPASP</sequence>
<feature type="domain" description="Endonuclease GajA/Old nuclease/RecF-like AAA" evidence="1">
    <location>
        <begin position="1"/>
        <end position="84"/>
    </location>
</feature>
<dbReference type="Pfam" id="PF13175">
    <property type="entry name" value="AAA_15"/>
    <property type="match status" value="2"/>
</dbReference>
<dbReference type="InterPro" id="IPR051396">
    <property type="entry name" value="Bact_Antivir_Def_Nuclease"/>
</dbReference>
<evidence type="ECO:0000259" key="2">
    <source>
        <dbReference type="Pfam" id="PF20469"/>
    </source>
</evidence>
<keyword evidence="4" id="KW-1185">Reference proteome</keyword>
<name>A0A518GNX0_9PLAN</name>
<proteinExistence type="predicted"/>
<protein>
    <recommendedName>
        <fullName evidence="5">Recombination protein F</fullName>
    </recommendedName>
</protein>
<dbReference type="CDD" id="cd01026">
    <property type="entry name" value="TOPRIM_OLD"/>
    <property type="match status" value="1"/>
</dbReference>
<evidence type="ECO:0008006" key="5">
    <source>
        <dbReference type="Google" id="ProtNLM"/>
    </source>
</evidence>
<dbReference type="KEGG" id="peh:Spb1_22610"/>
<reference evidence="3 4" key="1">
    <citation type="submission" date="2019-02" db="EMBL/GenBank/DDBJ databases">
        <title>Deep-cultivation of Planctomycetes and their phenomic and genomic characterization uncovers novel biology.</title>
        <authorList>
            <person name="Wiegand S."/>
            <person name="Jogler M."/>
            <person name="Boedeker C."/>
            <person name="Pinto D."/>
            <person name="Vollmers J."/>
            <person name="Rivas-Marin E."/>
            <person name="Kohn T."/>
            <person name="Peeters S.H."/>
            <person name="Heuer A."/>
            <person name="Rast P."/>
            <person name="Oberbeckmann S."/>
            <person name="Bunk B."/>
            <person name="Jeske O."/>
            <person name="Meyerdierks A."/>
            <person name="Storesund J.E."/>
            <person name="Kallscheuer N."/>
            <person name="Luecker S."/>
            <person name="Lage O.M."/>
            <person name="Pohl T."/>
            <person name="Merkel B.J."/>
            <person name="Hornburger P."/>
            <person name="Mueller R.-W."/>
            <person name="Bruemmer F."/>
            <person name="Labrenz M."/>
            <person name="Spormann A.M."/>
            <person name="Op den Camp H."/>
            <person name="Overmann J."/>
            <person name="Amann R."/>
            <person name="Jetten M.S.M."/>
            <person name="Mascher T."/>
            <person name="Medema M.H."/>
            <person name="Devos D.P."/>
            <person name="Kaster A.-K."/>
            <person name="Ovreas L."/>
            <person name="Rohde M."/>
            <person name="Galperin M.Y."/>
            <person name="Jogler C."/>
        </authorList>
    </citation>
    <scope>NUCLEOTIDE SEQUENCE [LARGE SCALE GENOMIC DNA]</scope>
    <source>
        <strain evidence="3 4">Spb1</strain>
    </source>
</reference>
<dbReference type="AlphaFoldDB" id="A0A518GNX0"/>
<organism evidence="3 4">
    <name type="scientific">Planctopirus ephydatiae</name>
    <dbReference type="NCBI Taxonomy" id="2528019"/>
    <lineage>
        <taxon>Bacteria</taxon>
        <taxon>Pseudomonadati</taxon>
        <taxon>Planctomycetota</taxon>
        <taxon>Planctomycetia</taxon>
        <taxon>Planctomycetales</taxon>
        <taxon>Planctomycetaceae</taxon>
        <taxon>Planctopirus</taxon>
    </lineage>
</organism>
<dbReference type="InterPro" id="IPR034139">
    <property type="entry name" value="TOPRIM_OLD"/>
</dbReference>
<dbReference type="EMBL" id="CP036299">
    <property type="protein sequence ID" value="QDV30332.1"/>
    <property type="molecule type" value="Genomic_DNA"/>
</dbReference>
<dbReference type="PANTHER" id="PTHR43581:SF2">
    <property type="entry name" value="EXCINUCLEASE ATPASE SUBUNIT"/>
    <property type="match status" value="1"/>
</dbReference>
<dbReference type="Proteomes" id="UP000315349">
    <property type="component" value="Chromosome"/>
</dbReference>